<reference evidence="2 3" key="1">
    <citation type="submission" date="2013-02" db="EMBL/GenBank/DDBJ databases">
        <title>The Genome Sequence of Plasmodium inui San Antonio 1.</title>
        <authorList>
            <consortium name="The Broad Institute Genome Sequencing Platform"/>
            <consortium name="The Broad Institute Genome Sequencing Center for Infectious Disease"/>
            <person name="Neafsey D."/>
            <person name="Cheeseman I."/>
            <person name="Volkman S."/>
            <person name="Adams J."/>
            <person name="Walker B."/>
            <person name="Young S.K."/>
            <person name="Zeng Q."/>
            <person name="Gargeya S."/>
            <person name="Fitzgerald M."/>
            <person name="Haas B."/>
            <person name="Abouelleil A."/>
            <person name="Alvarado L."/>
            <person name="Arachchi H.M."/>
            <person name="Berlin A.M."/>
            <person name="Chapman S.B."/>
            <person name="Dewar J."/>
            <person name="Goldberg J."/>
            <person name="Griggs A."/>
            <person name="Gujja S."/>
            <person name="Hansen M."/>
            <person name="Howarth C."/>
            <person name="Imamovic A."/>
            <person name="Larimer J."/>
            <person name="McCowan C."/>
            <person name="Murphy C."/>
            <person name="Neiman D."/>
            <person name="Pearson M."/>
            <person name="Priest M."/>
            <person name="Roberts A."/>
            <person name="Saif S."/>
            <person name="Shea T."/>
            <person name="Sisk P."/>
            <person name="Sykes S."/>
            <person name="Wortman J."/>
            <person name="Nusbaum C."/>
            <person name="Birren B."/>
        </authorList>
    </citation>
    <scope>NUCLEOTIDE SEQUENCE [LARGE SCALE GENOMIC DNA]</scope>
    <source>
        <strain evidence="2 3">San Antonio 1</strain>
    </source>
</reference>
<dbReference type="RefSeq" id="XP_008816442.1">
    <property type="nucleotide sequence ID" value="XM_008818220.1"/>
</dbReference>
<proteinExistence type="predicted"/>
<dbReference type="VEuPathDB" id="PlasmoDB:C922_02621"/>
<keyword evidence="3" id="KW-1185">Reference proteome</keyword>
<evidence type="ECO:0000256" key="1">
    <source>
        <dbReference type="SAM" id="MobiDB-lite"/>
    </source>
</evidence>
<accession>W7A1G7</accession>
<feature type="compositionally biased region" description="Basic and acidic residues" evidence="1">
    <location>
        <begin position="44"/>
        <end position="66"/>
    </location>
</feature>
<name>W7A1G7_9APIC</name>
<evidence type="ECO:0000313" key="3">
    <source>
        <dbReference type="Proteomes" id="UP000030640"/>
    </source>
</evidence>
<evidence type="ECO:0000313" key="2">
    <source>
        <dbReference type="EMBL" id="EUD67037.1"/>
    </source>
</evidence>
<dbReference type="EMBL" id="KI965468">
    <property type="protein sequence ID" value="EUD67037.1"/>
    <property type="molecule type" value="Genomic_DNA"/>
</dbReference>
<dbReference type="Proteomes" id="UP000030640">
    <property type="component" value="Unassembled WGS sequence"/>
</dbReference>
<protein>
    <submittedName>
        <fullName evidence="2">Uncharacterized protein</fullName>
    </submittedName>
</protein>
<organism evidence="2 3">
    <name type="scientific">Plasmodium inui San Antonio 1</name>
    <dbReference type="NCBI Taxonomy" id="1237626"/>
    <lineage>
        <taxon>Eukaryota</taxon>
        <taxon>Sar</taxon>
        <taxon>Alveolata</taxon>
        <taxon>Apicomplexa</taxon>
        <taxon>Aconoidasida</taxon>
        <taxon>Haemosporida</taxon>
        <taxon>Plasmodiidae</taxon>
        <taxon>Plasmodium</taxon>
        <taxon>Plasmodium (Plasmodium)</taxon>
    </lineage>
</organism>
<dbReference type="OrthoDB" id="311468at2759"/>
<gene>
    <name evidence="2" type="ORF">C922_02621</name>
</gene>
<dbReference type="AlphaFoldDB" id="W7A1G7"/>
<sequence>MRKKGSGFIGGKLNLKIKKKKKSVKREVREGEANQVDSVAGDSIARDGEEAEDKRIPSGHDGKTDGSENVLKGTGRVTTEKNTVHGVRTDFMTEIKQGYDIILENPSTFRNERRTVTSVLSNKTLVVHEAFTTDISTTCTFYIVPRGKSSGKSLDQSGAHIGVEYAKVFDQAPKQDLVEVREKTGLWSYKVVKKKVDGRLTNEEKLDMRVKSGRDKFCW</sequence>
<feature type="region of interest" description="Disordered" evidence="1">
    <location>
        <begin position="19"/>
        <end position="74"/>
    </location>
</feature>
<dbReference type="GeneID" id="20037895"/>